<evidence type="ECO:0000313" key="2">
    <source>
        <dbReference type="Proteomes" id="UP000530564"/>
    </source>
</evidence>
<name>A0A840A3J3_9CAUL</name>
<dbReference type="Proteomes" id="UP000530564">
    <property type="component" value="Unassembled WGS sequence"/>
</dbReference>
<keyword evidence="2" id="KW-1185">Reference proteome</keyword>
<dbReference type="EMBL" id="JACIDK010000006">
    <property type="protein sequence ID" value="MBB3892884.1"/>
    <property type="molecule type" value="Genomic_DNA"/>
</dbReference>
<dbReference type="RefSeq" id="WP_183775845.1">
    <property type="nucleotide sequence ID" value="NZ_JACIDK010000006.1"/>
</dbReference>
<sequence length="113" mass="12757">MPKKDDKRAAPAGRDDEVWIAAHNPEHAIRVRSLTAYLQNGGGLKDVRLVQGEDRCWTIFVRLSSRPGEHRVNMFKSDKPKTYRDVDLALACVREDFGYYGPVTLVTELTAPT</sequence>
<evidence type="ECO:0000313" key="1">
    <source>
        <dbReference type="EMBL" id="MBB3892884.1"/>
    </source>
</evidence>
<proteinExistence type="predicted"/>
<gene>
    <name evidence="1" type="ORF">GGQ61_003622</name>
</gene>
<accession>A0A840A3J3</accession>
<reference evidence="1 2" key="1">
    <citation type="submission" date="2020-08" db="EMBL/GenBank/DDBJ databases">
        <title>Genomic Encyclopedia of Type Strains, Phase IV (KMG-IV): sequencing the most valuable type-strain genomes for metagenomic binning, comparative biology and taxonomic classification.</title>
        <authorList>
            <person name="Goeker M."/>
        </authorList>
    </citation>
    <scope>NUCLEOTIDE SEQUENCE [LARGE SCALE GENOMIC DNA]</scope>
    <source>
        <strain evidence="1 2">DSM 21793</strain>
    </source>
</reference>
<dbReference type="AlphaFoldDB" id="A0A840A3J3"/>
<comment type="caution">
    <text evidence="1">The sequence shown here is derived from an EMBL/GenBank/DDBJ whole genome shotgun (WGS) entry which is preliminary data.</text>
</comment>
<protein>
    <submittedName>
        <fullName evidence="1">Uncharacterized protein</fullName>
    </submittedName>
</protein>
<organism evidence="1 2">
    <name type="scientific">Phenylobacterium haematophilum</name>
    <dbReference type="NCBI Taxonomy" id="98513"/>
    <lineage>
        <taxon>Bacteria</taxon>
        <taxon>Pseudomonadati</taxon>
        <taxon>Pseudomonadota</taxon>
        <taxon>Alphaproteobacteria</taxon>
        <taxon>Caulobacterales</taxon>
        <taxon>Caulobacteraceae</taxon>
        <taxon>Phenylobacterium</taxon>
    </lineage>
</organism>